<comment type="similarity">
    <text evidence="1 9">Belongs to the GHMP kinase family. IspE subfamily.</text>
</comment>
<evidence type="ECO:0000256" key="1">
    <source>
        <dbReference type="ARBA" id="ARBA00009684"/>
    </source>
</evidence>
<comment type="catalytic activity">
    <reaction evidence="9">
        <text>4-CDP-2-C-methyl-D-erythritol + ATP = 4-CDP-2-C-methyl-D-erythritol 2-phosphate + ADP + H(+)</text>
        <dbReference type="Rhea" id="RHEA:18437"/>
        <dbReference type="ChEBI" id="CHEBI:15378"/>
        <dbReference type="ChEBI" id="CHEBI:30616"/>
        <dbReference type="ChEBI" id="CHEBI:57823"/>
        <dbReference type="ChEBI" id="CHEBI:57919"/>
        <dbReference type="ChEBI" id="CHEBI:456216"/>
        <dbReference type="EC" id="2.7.1.148"/>
    </reaction>
</comment>
<protein>
    <recommendedName>
        <fullName evidence="3 9">4-diphosphocytidyl-2-C-methyl-D-erythritol kinase</fullName>
        <shortName evidence="9">CMK</shortName>
        <ecNumber evidence="2 9">2.7.1.148</ecNumber>
    </recommendedName>
    <alternativeName>
        <fullName evidence="8 9">4-(cytidine-5'-diphospho)-2-C-methyl-D-erythritol kinase</fullName>
    </alternativeName>
</protein>
<dbReference type="Gene3D" id="3.30.70.890">
    <property type="entry name" value="GHMP kinase, C-terminal domain"/>
    <property type="match status" value="1"/>
</dbReference>
<dbReference type="STRING" id="525263.HMPREF0298_0556"/>
<evidence type="ECO:0000256" key="6">
    <source>
        <dbReference type="ARBA" id="ARBA00022777"/>
    </source>
</evidence>
<dbReference type="GO" id="GO:0050515">
    <property type="term" value="F:4-(cytidine 5'-diphospho)-2-C-methyl-D-erythritol kinase activity"/>
    <property type="evidence" value="ECO:0007669"/>
    <property type="project" value="UniProtKB-UniRule"/>
</dbReference>
<evidence type="ECO:0000256" key="8">
    <source>
        <dbReference type="ARBA" id="ARBA00032554"/>
    </source>
</evidence>
<keyword evidence="6 9" id="KW-0418">Kinase</keyword>
<dbReference type="GO" id="GO:0016114">
    <property type="term" value="P:terpenoid biosynthetic process"/>
    <property type="evidence" value="ECO:0007669"/>
    <property type="project" value="UniProtKB-UniRule"/>
</dbReference>
<comment type="function">
    <text evidence="9">Catalyzes the phosphorylation of the position 2 hydroxy group of 4-diphosphocytidyl-2C-methyl-D-erythritol.</text>
</comment>
<dbReference type="InterPro" id="IPR013750">
    <property type="entry name" value="GHMP_kinase_C_dom"/>
</dbReference>
<dbReference type="InterPro" id="IPR006204">
    <property type="entry name" value="GHMP_kinase_N_dom"/>
</dbReference>
<keyword evidence="4 9" id="KW-0808">Transferase</keyword>
<dbReference type="PIRSF" id="PIRSF010376">
    <property type="entry name" value="IspE"/>
    <property type="match status" value="1"/>
</dbReference>
<dbReference type="NCBIfam" id="NF002870">
    <property type="entry name" value="PRK03188.1"/>
    <property type="match status" value="1"/>
</dbReference>
<dbReference type="EMBL" id="ACHJ01000033">
    <property type="protein sequence ID" value="EEI17629.1"/>
    <property type="molecule type" value="Genomic_DNA"/>
</dbReference>
<dbReference type="UniPathway" id="UPA00056">
    <property type="reaction ID" value="UER00094"/>
</dbReference>
<feature type="active site" evidence="9">
    <location>
        <position position="12"/>
    </location>
</feature>
<evidence type="ECO:0000256" key="5">
    <source>
        <dbReference type="ARBA" id="ARBA00022741"/>
    </source>
</evidence>
<name>C0XQ36_CORLD</name>
<dbReference type="GO" id="GO:0005524">
    <property type="term" value="F:ATP binding"/>
    <property type="evidence" value="ECO:0007669"/>
    <property type="project" value="UniProtKB-UniRule"/>
</dbReference>
<dbReference type="OrthoDB" id="3173073at2"/>
<dbReference type="AlphaFoldDB" id="C0XQ36"/>
<keyword evidence="9" id="KW-0414">Isoprene biosynthesis</keyword>
<organism evidence="12 13">
    <name type="scientific">Corynebacterium lipophiloflavum (strain ATCC 700352 / DSM 44291 / CCUG 37336 / JCM 10383 / DMMZ 1944)</name>
    <dbReference type="NCBI Taxonomy" id="525263"/>
    <lineage>
        <taxon>Bacteria</taxon>
        <taxon>Bacillati</taxon>
        <taxon>Actinomycetota</taxon>
        <taxon>Actinomycetes</taxon>
        <taxon>Mycobacteriales</taxon>
        <taxon>Corynebacteriaceae</taxon>
        <taxon>Corynebacterium</taxon>
    </lineage>
</organism>
<dbReference type="Gene3D" id="3.30.230.10">
    <property type="match status" value="1"/>
</dbReference>
<evidence type="ECO:0000313" key="13">
    <source>
        <dbReference type="Proteomes" id="UP000006196"/>
    </source>
</evidence>
<dbReference type="PANTHER" id="PTHR43527:SF2">
    <property type="entry name" value="4-DIPHOSPHOCYTIDYL-2-C-METHYL-D-ERYTHRITOL KINASE, CHLOROPLASTIC"/>
    <property type="match status" value="1"/>
</dbReference>
<feature type="active site" evidence="9">
    <location>
        <position position="161"/>
    </location>
</feature>
<dbReference type="InterPro" id="IPR036554">
    <property type="entry name" value="GHMP_kinase_C_sf"/>
</dbReference>
<dbReference type="Pfam" id="PF08544">
    <property type="entry name" value="GHMP_kinases_C"/>
    <property type="match status" value="1"/>
</dbReference>
<dbReference type="HAMAP" id="MF_00061">
    <property type="entry name" value="IspE"/>
    <property type="match status" value="1"/>
</dbReference>
<gene>
    <name evidence="9 12" type="primary">ispE</name>
    <name evidence="12" type="ORF">HMPREF0298_0556</name>
</gene>
<dbReference type="SUPFAM" id="SSF55060">
    <property type="entry name" value="GHMP Kinase, C-terminal domain"/>
    <property type="match status" value="1"/>
</dbReference>
<keyword evidence="13" id="KW-1185">Reference proteome</keyword>
<keyword evidence="5 9" id="KW-0547">Nucleotide-binding</keyword>
<dbReference type="InterPro" id="IPR020568">
    <property type="entry name" value="Ribosomal_Su5_D2-typ_SF"/>
</dbReference>
<feature type="domain" description="GHMP kinase N-terminal" evidence="10">
    <location>
        <begin position="81"/>
        <end position="169"/>
    </location>
</feature>
<feature type="domain" description="GHMP kinase C-terminal" evidence="11">
    <location>
        <begin position="229"/>
        <end position="304"/>
    </location>
</feature>
<evidence type="ECO:0000256" key="9">
    <source>
        <dbReference type="HAMAP-Rule" id="MF_00061"/>
    </source>
</evidence>
<dbReference type="NCBIfam" id="TIGR00154">
    <property type="entry name" value="ispE"/>
    <property type="match status" value="1"/>
</dbReference>
<evidence type="ECO:0000256" key="3">
    <source>
        <dbReference type="ARBA" id="ARBA00017473"/>
    </source>
</evidence>
<comment type="pathway">
    <text evidence="9">Isoprenoid biosynthesis; isopentenyl diphosphate biosynthesis via DXP pathway; isopentenyl diphosphate from 1-deoxy-D-xylulose 5-phosphate: step 3/6.</text>
</comment>
<evidence type="ECO:0000256" key="7">
    <source>
        <dbReference type="ARBA" id="ARBA00022840"/>
    </source>
</evidence>
<dbReference type="GO" id="GO:0019288">
    <property type="term" value="P:isopentenyl diphosphate biosynthetic process, methylerythritol 4-phosphate pathway"/>
    <property type="evidence" value="ECO:0007669"/>
    <property type="project" value="UniProtKB-UniRule"/>
</dbReference>
<dbReference type="eggNOG" id="COG1947">
    <property type="taxonomic scope" value="Bacteria"/>
</dbReference>
<dbReference type="EC" id="2.7.1.148" evidence="2 9"/>
<evidence type="ECO:0000256" key="2">
    <source>
        <dbReference type="ARBA" id="ARBA00012052"/>
    </source>
</evidence>
<keyword evidence="7 9" id="KW-0067">ATP-binding</keyword>
<evidence type="ECO:0000259" key="10">
    <source>
        <dbReference type="Pfam" id="PF00288"/>
    </source>
</evidence>
<sequence length="324" mass="34394">MINQFLATAPGKVNLHLGVGDERADGYHDLVTVFQSVDLWETVRLSVDTRAPRVTQGSVVTGMTTSFGVKRPAEDIDTPANLAWRAVDAVVDAYRHTHGLVELPRVSIEVEKNVFVAGGMAGGSADAAAALLAANAFVEHNGGVPLGRDVITNLAKSLGADVPFCLMGGTALGKGRGDELVEMMSRGHYWWVLINPSVPLSTGEAFSRLDDMRHNDASLVPRLTTTRLAQALVTGEPRAVARALHNDLQPVAVAMRPQLGPLIDAADNCGLRAIVSGSGPTVALLCEDEEDALNARDRIKAAFHSYEVVCAAGPTTGARQILEY</sequence>
<dbReference type="Proteomes" id="UP000006196">
    <property type="component" value="Unassembled WGS sequence"/>
</dbReference>
<reference evidence="12" key="1">
    <citation type="submission" date="2009-01" db="EMBL/GenBank/DDBJ databases">
        <authorList>
            <person name="Qin X."/>
            <person name="Bachman B."/>
            <person name="Battles P."/>
            <person name="Bell A."/>
            <person name="Bess C."/>
            <person name="Bickham C."/>
            <person name="Chaboub L."/>
            <person name="Chen D."/>
            <person name="Coyle M."/>
            <person name="Deiros D.R."/>
            <person name="Dinh H."/>
            <person name="Forbes L."/>
            <person name="Fowler G."/>
            <person name="Francisco L."/>
            <person name="Fu Q."/>
            <person name="Gubbala S."/>
            <person name="Hale W."/>
            <person name="Han Y."/>
            <person name="Hemphill L."/>
            <person name="Highlander S.K."/>
            <person name="Hirani K."/>
            <person name="Hogues M."/>
            <person name="Jackson L."/>
            <person name="Jakkamsetti A."/>
            <person name="Javaid M."/>
            <person name="Jiang H."/>
            <person name="Korchina V."/>
            <person name="Kovar C."/>
            <person name="Lara F."/>
            <person name="Lee S."/>
            <person name="Mata R."/>
            <person name="Mathew T."/>
            <person name="Moen C."/>
            <person name="Morales K."/>
            <person name="Munidasa M."/>
            <person name="Nazareth L."/>
            <person name="Ngo R."/>
            <person name="Nguyen L."/>
            <person name="Okwuonu G."/>
            <person name="Ongeri F."/>
            <person name="Patil S."/>
            <person name="Petrosino J."/>
            <person name="Pham C."/>
            <person name="Pham P."/>
            <person name="Pu L.-L."/>
            <person name="Puazo M."/>
            <person name="Raj R."/>
            <person name="Reid J."/>
            <person name="Rouhana J."/>
            <person name="Saada N."/>
            <person name="Shang Y."/>
            <person name="Simmons D."/>
            <person name="Thornton R."/>
            <person name="Warren J."/>
            <person name="Weissenberger G."/>
            <person name="Zhang J."/>
            <person name="Zhang L."/>
            <person name="Zhou C."/>
            <person name="Zhu D."/>
            <person name="Muzny D."/>
            <person name="Worley K."/>
            <person name="Gibbs R."/>
        </authorList>
    </citation>
    <scope>NUCLEOTIDE SEQUENCE [LARGE SCALE GENOMIC DNA]</scope>
    <source>
        <strain evidence="12">DSM 44291</strain>
    </source>
</reference>
<dbReference type="RefSeq" id="WP_006841038.1">
    <property type="nucleotide sequence ID" value="NZ_GG667196.1"/>
</dbReference>
<evidence type="ECO:0000313" key="12">
    <source>
        <dbReference type="EMBL" id="EEI17629.1"/>
    </source>
</evidence>
<proteinExistence type="inferred from homology"/>
<evidence type="ECO:0000256" key="4">
    <source>
        <dbReference type="ARBA" id="ARBA00022679"/>
    </source>
</evidence>
<comment type="caution">
    <text evidence="12">The sequence shown here is derived from an EMBL/GenBank/DDBJ whole genome shotgun (WGS) entry which is preliminary data.</text>
</comment>
<dbReference type="SUPFAM" id="SSF54211">
    <property type="entry name" value="Ribosomal protein S5 domain 2-like"/>
    <property type="match status" value="1"/>
</dbReference>
<dbReference type="HOGENOM" id="CLU_053057_1_1_11"/>
<dbReference type="PANTHER" id="PTHR43527">
    <property type="entry name" value="4-DIPHOSPHOCYTIDYL-2-C-METHYL-D-ERYTHRITOL KINASE, CHLOROPLASTIC"/>
    <property type="match status" value="1"/>
</dbReference>
<dbReference type="Pfam" id="PF00288">
    <property type="entry name" value="GHMP_kinases_N"/>
    <property type="match status" value="1"/>
</dbReference>
<comment type="caution">
    <text evidence="9">Lacks conserved residue(s) required for the propagation of feature annotation.</text>
</comment>
<accession>C0XQ36</accession>
<dbReference type="InterPro" id="IPR004424">
    <property type="entry name" value="IspE"/>
</dbReference>
<evidence type="ECO:0000259" key="11">
    <source>
        <dbReference type="Pfam" id="PF08544"/>
    </source>
</evidence>
<dbReference type="InterPro" id="IPR014721">
    <property type="entry name" value="Ribsml_uS5_D2-typ_fold_subgr"/>
</dbReference>